<evidence type="ECO:0000256" key="1">
    <source>
        <dbReference type="SAM" id="MobiDB-lite"/>
    </source>
</evidence>
<evidence type="ECO:0000313" key="2">
    <source>
        <dbReference type="EMBL" id="KAK8246950.1"/>
    </source>
</evidence>
<name>A0ABR1Z3G6_9PEZI</name>
<accession>A0ABR1Z3G6</accession>
<gene>
    <name evidence="2" type="ORF">HDK90DRAFT_25760</name>
</gene>
<evidence type="ECO:0000313" key="3">
    <source>
        <dbReference type="Proteomes" id="UP001492380"/>
    </source>
</evidence>
<organism evidence="2 3">
    <name type="scientific">Phyllosticta capitalensis</name>
    <dbReference type="NCBI Taxonomy" id="121624"/>
    <lineage>
        <taxon>Eukaryota</taxon>
        <taxon>Fungi</taxon>
        <taxon>Dikarya</taxon>
        <taxon>Ascomycota</taxon>
        <taxon>Pezizomycotina</taxon>
        <taxon>Dothideomycetes</taxon>
        <taxon>Dothideomycetes incertae sedis</taxon>
        <taxon>Botryosphaeriales</taxon>
        <taxon>Phyllostictaceae</taxon>
        <taxon>Phyllosticta</taxon>
    </lineage>
</organism>
<protein>
    <submittedName>
        <fullName evidence="2">Uncharacterized protein</fullName>
    </submittedName>
</protein>
<reference evidence="2 3" key="1">
    <citation type="submission" date="2024-04" db="EMBL/GenBank/DDBJ databases">
        <title>Phyllosticta paracitricarpa is synonymous to the EU quarantine fungus P. citricarpa based on phylogenomic analyses.</title>
        <authorList>
            <consortium name="Lawrence Berkeley National Laboratory"/>
            <person name="Van Ingen-Buijs V.A."/>
            <person name="Van Westerhoven A.C."/>
            <person name="Haridas S."/>
            <person name="Skiadas P."/>
            <person name="Martin F."/>
            <person name="Groenewald J.Z."/>
            <person name="Crous P.W."/>
            <person name="Seidl M.F."/>
        </authorList>
    </citation>
    <scope>NUCLEOTIDE SEQUENCE [LARGE SCALE GENOMIC DNA]</scope>
    <source>
        <strain evidence="2 3">CBS 123374</strain>
    </source>
</reference>
<sequence>MRLHLPLFQQNHWQKSNKQFRHPGRSPPPSPLKARLAARMNAELAAAVRRARPFAGQQPTSRQQCSDDDGQISKKSGGLTRSRRAHRSQFFSVLLLLPSKLFCFLMPTRADGPVDGHLLLARLLLACRLVDASDQFCSTHLCFDDRHARRLGQEADGSNCDAGAELMIHLIFHGWLPRLNFDWFVGRGETSTRNGTLARAWVPRPLSSS</sequence>
<dbReference type="Proteomes" id="UP001492380">
    <property type="component" value="Unassembled WGS sequence"/>
</dbReference>
<keyword evidence="3" id="KW-1185">Reference proteome</keyword>
<dbReference type="EMBL" id="JBBWRZ010000001">
    <property type="protein sequence ID" value="KAK8246950.1"/>
    <property type="molecule type" value="Genomic_DNA"/>
</dbReference>
<proteinExistence type="predicted"/>
<feature type="region of interest" description="Disordered" evidence="1">
    <location>
        <begin position="52"/>
        <end position="81"/>
    </location>
</feature>
<comment type="caution">
    <text evidence="2">The sequence shown here is derived from an EMBL/GenBank/DDBJ whole genome shotgun (WGS) entry which is preliminary data.</text>
</comment>